<dbReference type="AlphaFoldDB" id="A0AAD8ZFZ5"/>
<sequence>MHGFDSQRQVWGRSYRNGLDTGNRTGGIHRIGRFHYARIGRFHYAGNRLRTGGVSLAPGTGSGRAASVVPGTGTGSGRVASVAPGTGTGSGRAVSLTLGTSSSLRLPLPCTVHFPVQPSTPIIPQCLVEKLRLQELNCSLCVWILDFLTGKSPSVWIRINVSTTTTLSTVTHSVVCSVHCVLLFTLLTQNCAAMHSLKHLIKFTDDKTVGGLISRMMSQHAERKCSGKVKKLSLNVENTKEMVDDFRKVHGDQSPVNIDGAFVEIKGAL</sequence>
<feature type="region of interest" description="Disordered" evidence="1">
    <location>
        <begin position="60"/>
        <end position="86"/>
    </location>
</feature>
<name>A0AAD8ZFZ5_9TELE</name>
<protein>
    <submittedName>
        <fullName evidence="2">Uncharacterized protein</fullName>
    </submittedName>
</protein>
<comment type="caution">
    <text evidence="2">The sequence shown here is derived from an EMBL/GenBank/DDBJ whole genome shotgun (WGS) entry which is preliminary data.</text>
</comment>
<gene>
    <name evidence="2" type="ORF">P4O66_007841</name>
</gene>
<evidence type="ECO:0000313" key="3">
    <source>
        <dbReference type="Proteomes" id="UP001239994"/>
    </source>
</evidence>
<proteinExistence type="predicted"/>
<evidence type="ECO:0000313" key="2">
    <source>
        <dbReference type="EMBL" id="KAK1798381.1"/>
    </source>
</evidence>
<keyword evidence="3" id="KW-1185">Reference proteome</keyword>
<accession>A0AAD8ZFZ5</accession>
<evidence type="ECO:0000256" key="1">
    <source>
        <dbReference type="SAM" id="MobiDB-lite"/>
    </source>
</evidence>
<dbReference type="Proteomes" id="UP001239994">
    <property type="component" value="Unassembled WGS sequence"/>
</dbReference>
<reference evidence="2" key="1">
    <citation type="submission" date="2023-03" db="EMBL/GenBank/DDBJ databases">
        <title>Electrophorus voltai genome.</title>
        <authorList>
            <person name="Bian C."/>
        </authorList>
    </citation>
    <scope>NUCLEOTIDE SEQUENCE</scope>
    <source>
        <strain evidence="2">CB-2022</strain>
        <tissue evidence="2">Muscle</tissue>
    </source>
</reference>
<dbReference type="EMBL" id="JAROKS010000012">
    <property type="protein sequence ID" value="KAK1798381.1"/>
    <property type="molecule type" value="Genomic_DNA"/>
</dbReference>
<organism evidence="2 3">
    <name type="scientific">Electrophorus voltai</name>
    <dbReference type="NCBI Taxonomy" id="2609070"/>
    <lineage>
        <taxon>Eukaryota</taxon>
        <taxon>Metazoa</taxon>
        <taxon>Chordata</taxon>
        <taxon>Craniata</taxon>
        <taxon>Vertebrata</taxon>
        <taxon>Euteleostomi</taxon>
        <taxon>Actinopterygii</taxon>
        <taxon>Neopterygii</taxon>
        <taxon>Teleostei</taxon>
        <taxon>Ostariophysi</taxon>
        <taxon>Gymnotiformes</taxon>
        <taxon>Gymnotoidei</taxon>
        <taxon>Gymnotidae</taxon>
        <taxon>Electrophorus</taxon>
    </lineage>
</organism>